<evidence type="ECO:0000256" key="8">
    <source>
        <dbReference type="RuleBase" id="RU368032"/>
    </source>
</evidence>
<evidence type="ECO:0000313" key="10">
    <source>
        <dbReference type="Proteomes" id="UP000580250"/>
    </source>
</evidence>
<gene>
    <name evidence="9" type="ORF">MENT_LOCUS13079</name>
</gene>
<dbReference type="InterPro" id="IPR035935">
    <property type="entry name" value="TFB5-like_sf"/>
</dbReference>
<dbReference type="InterPro" id="IPR009400">
    <property type="entry name" value="TFIIH_TTDA/Tfb5"/>
</dbReference>
<evidence type="ECO:0000256" key="2">
    <source>
        <dbReference type="ARBA" id="ARBA00007470"/>
    </source>
</evidence>
<proteinExistence type="inferred from homology"/>
<dbReference type="Proteomes" id="UP000580250">
    <property type="component" value="Unassembled WGS sequence"/>
</dbReference>
<comment type="caution">
    <text evidence="9">The sequence shown here is derived from an EMBL/GenBank/DDBJ whole genome shotgun (WGS) entry which is preliminary data.</text>
</comment>
<accession>A0A6V7UIZ7</accession>
<dbReference type="SUPFAM" id="SSF142897">
    <property type="entry name" value="TFB5-like"/>
    <property type="match status" value="1"/>
</dbReference>
<dbReference type="EMBL" id="CAJEWN010000069">
    <property type="protein sequence ID" value="CAD2158250.1"/>
    <property type="molecule type" value="Genomic_DNA"/>
</dbReference>
<protein>
    <recommendedName>
        <fullName evidence="8">General transcription and DNA repair factor IIH subunit TFB5</fullName>
    </recommendedName>
</protein>
<keyword evidence="7 8" id="KW-0539">Nucleus</keyword>
<name>A0A6V7UIZ7_MELEN</name>
<comment type="subcellular location">
    <subcellularLocation>
        <location evidence="1 8">Nucleus</location>
    </subcellularLocation>
</comment>
<keyword evidence="3 8" id="KW-0227">DNA damage</keyword>
<dbReference type="SMART" id="SM01395">
    <property type="entry name" value="Tbf5"/>
    <property type="match status" value="1"/>
</dbReference>
<dbReference type="GO" id="GO:0005675">
    <property type="term" value="C:transcription factor TFIIH holo complex"/>
    <property type="evidence" value="ECO:0007669"/>
    <property type="project" value="TreeGrafter"/>
</dbReference>
<comment type="function">
    <text evidence="8">In NER, TFIIH acts by opening DNA around the lesion to allow the excision of the damaged oligonucleotide and its replacement by a new DNA fragment. In transcription, TFIIH has an essential role in transcription initiation. When the pre-initiation complex (PIC) has been established, TFIIH is required for promoter opening and promoter escape.</text>
</comment>
<evidence type="ECO:0000256" key="7">
    <source>
        <dbReference type="ARBA" id="ARBA00023242"/>
    </source>
</evidence>
<evidence type="ECO:0000256" key="6">
    <source>
        <dbReference type="ARBA" id="ARBA00023204"/>
    </source>
</evidence>
<dbReference type="GO" id="GO:0000439">
    <property type="term" value="C:transcription factor TFIIH core complex"/>
    <property type="evidence" value="ECO:0007669"/>
    <property type="project" value="UniProtKB-UniRule"/>
</dbReference>
<dbReference type="Pfam" id="PF06331">
    <property type="entry name" value="Tfb5"/>
    <property type="match status" value="1"/>
</dbReference>
<comment type="subunit">
    <text evidence="8">Component of the 7-subunit TFIIH core complex.</text>
</comment>
<evidence type="ECO:0000256" key="4">
    <source>
        <dbReference type="ARBA" id="ARBA00023015"/>
    </source>
</evidence>
<comment type="similarity">
    <text evidence="2 8">Belongs to the TFB5 family.</text>
</comment>
<reference evidence="9 10" key="1">
    <citation type="submission" date="2020-08" db="EMBL/GenBank/DDBJ databases">
        <authorList>
            <person name="Koutsovoulos G."/>
            <person name="Danchin GJ E."/>
        </authorList>
    </citation>
    <scope>NUCLEOTIDE SEQUENCE [LARGE SCALE GENOMIC DNA]</scope>
</reference>
<organism evidence="9 10">
    <name type="scientific">Meloidogyne enterolobii</name>
    <name type="common">Root-knot nematode worm</name>
    <name type="synonym">Meloidogyne mayaguensis</name>
    <dbReference type="NCBI Taxonomy" id="390850"/>
    <lineage>
        <taxon>Eukaryota</taxon>
        <taxon>Metazoa</taxon>
        <taxon>Ecdysozoa</taxon>
        <taxon>Nematoda</taxon>
        <taxon>Chromadorea</taxon>
        <taxon>Rhabditida</taxon>
        <taxon>Tylenchina</taxon>
        <taxon>Tylenchomorpha</taxon>
        <taxon>Tylenchoidea</taxon>
        <taxon>Meloidogynidae</taxon>
        <taxon>Meloidogyninae</taxon>
        <taxon>Meloidogyne</taxon>
    </lineage>
</organism>
<dbReference type="GO" id="GO:0006294">
    <property type="term" value="P:nucleotide-excision repair, preincision complex assembly"/>
    <property type="evidence" value="ECO:0007669"/>
    <property type="project" value="TreeGrafter"/>
</dbReference>
<dbReference type="PANTHER" id="PTHR28580:SF1">
    <property type="entry name" value="GENERAL TRANSCRIPTION FACTOR IIH SUBUNIT 5"/>
    <property type="match status" value="1"/>
</dbReference>
<evidence type="ECO:0000256" key="1">
    <source>
        <dbReference type="ARBA" id="ARBA00004123"/>
    </source>
</evidence>
<dbReference type="AlphaFoldDB" id="A0A6V7UIZ7"/>
<keyword evidence="6 8" id="KW-0234">DNA repair</keyword>
<dbReference type="Gene3D" id="3.30.70.1220">
    <property type="entry name" value="TFB5-like"/>
    <property type="match status" value="1"/>
</dbReference>
<evidence type="ECO:0000256" key="3">
    <source>
        <dbReference type="ARBA" id="ARBA00022763"/>
    </source>
</evidence>
<sequence>MVNVKRGIVIKCDPAMRQFLKHLNETKAFGRAFIINELDETRLFVERDIIPQIEQRIDQLLDSLTPDMAQ</sequence>
<evidence type="ECO:0000313" key="9">
    <source>
        <dbReference type="EMBL" id="CAD2158250.1"/>
    </source>
</evidence>
<evidence type="ECO:0000256" key="5">
    <source>
        <dbReference type="ARBA" id="ARBA00023163"/>
    </source>
</evidence>
<dbReference type="GO" id="GO:0006367">
    <property type="term" value="P:transcription initiation at RNA polymerase II promoter"/>
    <property type="evidence" value="ECO:0007669"/>
    <property type="project" value="UniProtKB-UniRule"/>
</dbReference>
<dbReference type="PANTHER" id="PTHR28580">
    <property type="entry name" value="GENERAL TRANSCRIPTION FACTOR IIH SUBUNIT 5"/>
    <property type="match status" value="1"/>
</dbReference>
<dbReference type="OrthoDB" id="354at2759"/>
<keyword evidence="4 8" id="KW-0805">Transcription regulation</keyword>
<keyword evidence="5 8" id="KW-0804">Transcription</keyword>